<dbReference type="PANTHER" id="PTHR31272:SF4">
    <property type="entry name" value="CYTOCHROME C-TYPE BIOGENESIS PROTEIN HI_1454-RELATED"/>
    <property type="match status" value="1"/>
</dbReference>
<comment type="subcellular location">
    <subcellularLocation>
        <location evidence="1">Membrane</location>
        <topology evidence="1">Multi-pass membrane protein</topology>
    </subcellularLocation>
</comment>
<evidence type="ECO:0000256" key="6">
    <source>
        <dbReference type="ARBA" id="ARBA00023136"/>
    </source>
</evidence>
<evidence type="ECO:0000313" key="9">
    <source>
        <dbReference type="EMBL" id="MBD1401703.1"/>
    </source>
</evidence>
<evidence type="ECO:0000256" key="2">
    <source>
        <dbReference type="ARBA" id="ARBA00006143"/>
    </source>
</evidence>
<evidence type="ECO:0000259" key="8">
    <source>
        <dbReference type="Pfam" id="PF02683"/>
    </source>
</evidence>
<comment type="similarity">
    <text evidence="2">Belongs to the DsbD family.</text>
</comment>
<dbReference type="Proteomes" id="UP000632828">
    <property type="component" value="Unassembled WGS sequence"/>
</dbReference>
<keyword evidence="6 7" id="KW-0472">Membrane</keyword>
<dbReference type="PANTHER" id="PTHR31272">
    <property type="entry name" value="CYTOCHROME C-TYPE BIOGENESIS PROTEIN HI_1454-RELATED"/>
    <property type="match status" value="1"/>
</dbReference>
<evidence type="ECO:0000256" key="5">
    <source>
        <dbReference type="ARBA" id="ARBA00022989"/>
    </source>
</evidence>
<feature type="transmembrane region" description="Helical" evidence="7">
    <location>
        <begin position="136"/>
        <end position="166"/>
    </location>
</feature>
<feature type="transmembrane region" description="Helical" evidence="7">
    <location>
        <begin position="57"/>
        <end position="90"/>
    </location>
</feature>
<feature type="transmembrane region" description="Helical" evidence="7">
    <location>
        <begin position="210"/>
        <end position="231"/>
    </location>
</feature>
<keyword evidence="3 7" id="KW-0812">Transmembrane</keyword>
<feature type="transmembrane region" description="Helical" evidence="7">
    <location>
        <begin position="96"/>
        <end position="116"/>
    </location>
</feature>
<evidence type="ECO:0000256" key="7">
    <source>
        <dbReference type="SAM" id="Phobius"/>
    </source>
</evidence>
<name>A0A8J6QYZ9_9BACT</name>
<reference evidence="9" key="1">
    <citation type="submission" date="2020-09" db="EMBL/GenBank/DDBJ databases">
        <title>Pelobacter alkaliphilus sp. nov., a novel anaerobic arsenate-reducing bacterium from terrestrial mud volcano.</title>
        <authorList>
            <person name="Khomyakova M.A."/>
            <person name="Merkel A.Y."/>
            <person name="Slobodkin A.I."/>
        </authorList>
    </citation>
    <scope>NUCLEOTIDE SEQUENCE</scope>
    <source>
        <strain evidence="9">M08fum</strain>
    </source>
</reference>
<dbReference type="InterPro" id="IPR051790">
    <property type="entry name" value="Cytochrome_c-biogenesis_DsbD"/>
</dbReference>
<accession>A0A8J6QYZ9</accession>
<evidence type="ECO:0000256" key="1">
    <source>
        <dbReference type="ARBA" id="ARBA00004141"/>
    </source>
</evidence>
<gene>
    <name evidence="9" type="ORF">ICT70_13635</name>
</gene>
<dbReference type="RefSeq" id="WP_191157569.1">
    <property type="nucleotide sequence ID" value="NZ_JACWUN010000019.1"/>
</dbReference>
<dbReference type="InterPro" id="IPR003834">
    <property type="entry name" value="Cyt_c_assmbl_TM_dom"/>
</dbReference>
<feature type="transmembrane region" description="Helical" evidence="7">
    <location>
        <begin position="172"/>
        <end position="198"/>
    </location>
</feature>
<protein>
    <submittedName>
        <fullName evidence="9">Cytochrome c biogenesis protein CcdA</fullName>
    </submittedName>
</protein>
<organism evidence="9 10">
    <name type="scientific">Pelovirga terrestris</name>
    <dbReference type="NCBI Taxonomy" id="2771352"/>
    <lineage>
        <taxon>Bacteria</taxon>
        <taxon>Pseudomonadati</taxon>
        <taxon>Thermodesulfobacteriota</taxon>
        <taxon>Desulfuromonadia</taxon>
        <taxon>Geobacterales</taxon>
        <taxon>Geobacteraceae</taxon>
        <taxon>Pelovirga</taxon>
    </lineage>
</organism>
<keyword evidence="4" id="KW-0201">Cytochrome c-type biogenesis</keyword>
<dbReference type="GO" id="GO:0016020">
    <property type="term" value="C:membrane"/>
    <property type="evidence" value="ECO:0007669"/>
    <property type="project" value="UniProtKB-SubCell"/>
</dbReference>
<evidence type="ECO:0000256" key="3">
    <source>
        <dbReference type="ARBA" id="ARBA00022692"/>
    </source>
</evidence>
<feature type="transmembrane region" description="Helical" evidence="7">
    <location>
        <begin position="7"/>
        <end position="36"/>
    </location>
</feature>
<evidence type="ECO:0000256" key="4">
    <source>
        <dbReference type="ARBA" id="ARBA00022748"/>
    </source>
</evidence>
<sequence length="250" mass="27000">MVIGSDITIWIAFIAGVLSFASPCVIPLVPSYLTYITGMSFGELDHSQHDTKARTRVFIHSLIFIAGFSVVFITLGAMAGLASASVQYYLRESLGVIQKVGGVVIFLFGVHLSGLFRFTSLLGEKRLHVRNKPAGFIGTFVVGIAFAAGWTPCIGPILGAILAIAAGSTGGVWQGVLLLSFYSAGLGIPLLISGLLFHSFLNFFDRFKRYIRFVEIATGVLLMTAGVLLFFDQFGRIAIFLYQVFPTDLG</sequence>
<keyword evidence="10" id="KW-1185">Reference proteome</keyword>
<dbReference type="AlphaFoldDB" id="A0A8J6QYZ9"/>
<evidence type="ECO:0000313" key="10">
    <source>
        <dbReference type="Proteomes" id="UP000632828"/>
    </source>
</evidence>
<dbReference type="EMBL" id="JACWUN010000019">
    <property type="protein sequence ID" value="MBD1401703.1"/>
    <property type="molecule type" value="Genomic_DNA"/>
</dbReference>
<keyword evidence="5 7" id="KW-1133">Transmembrane helix</keyword>
<comment type="caution">
    <text evidence="9">The sequence shown here is derived from an EMBL/GenBank/DDBJ whole genome shotgun (WGS) entry which is preliminary data.</text>
</comment>
<dbReference type="Pfam" id="PF02683">
    <property type="entry name" value="DsbD_TM"/>
    <property type="match status" value="1"/>
</dbReference>
<feature type="domain" description="Cytochrome C biogenesis protein transmembrane" evidence="8">
    <location>
        <begin position="9"/>
        <end position="226"/>
    </location>
</feature>
<dbReference type="GO" id="GO:0017004">
    <property type="term" value="P:cytochrome complex assembly"/>
    <property type="evidence" value="ECO:0007669"/>
    <property type="project" value="UniProtKB-KW"/>
</dbReference>
<proteinExistence type="inferred from homology"/>